<organism evidence="2 3">
    <name type="scientific">Coemansia guatemalensis</name>
    <dbReference type="NCBI Taxonomy" id="2761395"/>
    <lineage>
        <taxon>Eukaryota</taxon>
        <taxon>Fungi</taxon>
        <taxon>Fungi incertae sedis</taxon>
        <taxon>Zoopagomycota</taxon>
        <taxon>Kickxellomycotina</taxon>
        <taxon>Kickxellomycetes</taxon>
        <taxon>Kickxellales</taxon>
        <taxon>Kickxellaceae</taxon>
        <taxon>Coemansia</taxon>
    </lineage>
</organism>
<comment type="caution">
    <text evidence="2">The sequence shown here is derived from an EMBL/GenBank/DDBJ whole genome shotgun (WGS) entry which is preliminary data.</text>
</comment>
<reference evidence="2" key="1">
    <citation type="submission" date="2022-07" db="EMBL/GenBank/DDBJ databases">
        <title>Phylogenomic reconstructions and comparative analyses of Kickxellomycotina fungi.</title>
        <authorList>
            <person name="Reynolds N.K."/>
            <person name="Stajich J.E."/>
            <person name="Barry K."/>
            <person name="Grigoriev I.V."/>
            <person name="Crous P."/>
            <person name="Smith M.E."/>
        </authorList>
    </citation>
    <scope>NUCLEOTIDE SEQUENCE</scope>
    <source>
        <strain evidence="2">NRRL 1565</strain>
    </source>
</reference>
<accession>A0A9W8I2E7</accession>
<dbReference type="OrthoDB" id="1926878at2759"/>
<dbReference type="EMBL" id="JANBUO010000090">
    <property type="protein sequence ID" value="KAJ2807709.1"/>
    <property type="molecule type" value="Genomic_DNA"/>
</dbReference>
<keyword evidence="3" id="KW-1185">Reference proteome</keyword>
<feature type="compositionally biased region" description="Basic and acidic residues" evidence="1">
    <location>
        <begin position="927"/>
        <end position="940"/>
    </location>
</feature>
<evidence type="ECO:0000313" key="2">
    <source>
        <dbReference type="EMBL" id="KAJ2807709.1"/>
    </source>
</evidence>
<evidence type="ECO:0000256" key="1">
    <source>
        <dbReference type="SAM" id="MobiDB-lite"/>
    </source>
</evidence>
<dbReference type="Proteomes" id="UP001140094">
    <property type="component" value="Unassembled WGS sequence"/>
</dbReference>
<evidence type="ECO:0000313" key="3">
    <source>
        <dbReference type="Proteomes" id="UP001140094"/>
    </source>
</evidence>
<feature type="region of interest" description="Disordered" evidence="1">
    <location>
        <begin position="921"/>
        <end position="940"/>
    </location>
</feature>
<name>A0A9W8I2E7_9FUNG</name>
<gene>
    <name evidence="2" type="ORF">H4R20_001170</name>
</gene>
<proteinExistence type="predicted"/>
<feature type="region of interest" description="Disordered" evidence="1">
    <location>
        <begin position="963"/>
        <end position="985"/>
    </location>
</feature>
<protein>
    <submittedName>
        <fullName evidence="2">Uncharacterized protein</fullName>
    </submittedName>
</protein>
<sequence length="1616" mass="176789">MDKLGEFIVGLQTILDSPNPPQNELVRVIQSTHRDFLTSALAISTMTWPTVTHLELVKIVIGMPIEEPAPAAVVANPRISHEQPPLFDGMYFDKLQRQLMAMDIEQLANSDGSWVHNIGFSIEATLMQATRRMDALERLEQLAKSGQGGSVSDMARIQEYCAHVLGSGTLDISVWKALSRMVFTMFYVLPCSTRVVGAESAGENELSAQMARLVVHYGSWLQIVGQMVENHGPGLCRRVPTVIEDPSTKQFKWGIPTLYTVATTELLRNHIMRRAMLFSAQQPSPEAVAAVGWAASKETIAAEEERLRKHEQTILSNIISKDASAVYGMMADLHHLLQLLEGYTKGQAAFAIPGTRDSLEQSLSRTCYGLAPILGFDEQALTQAMDMGKLAECLGDMKCTTLRLYYAPLCGRYPQNTGAMPAYAEHLVLRMATALFNIDQAVWGDTVAGLAPAKISNISQASVTRLTRTLRIAAVYSDVFSLGTVVARTAQGGSDELGMAMTRLIKYSFMRQAYSDELADILHDDTRGPQTKPPAGELVGMGIEWVCEFIQFAQAQMSGQLLESQLAAALQRGLAFFVSRGEIASVVGLLGTIPSAKWQQLASARLEGASSAMGIVWSSMHRLYNSGYLRSNDGGKDMPTAEQWQVSVALSCPKPEFLAYVIAVHCIYAARELVSWNNGACRAKVTRHGINVLRILEQKLTSCGLAAWGEQELLFVPQLYTGEDSGQVEKFAQTQLAEAIKVLSSSKQGDWARQLGHDTALLISERDMRTVACFVTDYASSMAGVLLLLSQGLSGAESDTENPFHAANILARLPPIEAPNSPSACDIDAAVKQWRRLAAQLEISETRRHVQELIGQCWPSNYKHYLEAVVVRFMEAEPAVGVEVVIGSIADHMWKNQIVYARRTSPFYAIRAMFSAVAGTASAPRSASREDDGVGGDDRAARLARSHTKPVFNAVVGGRVRAQADQQMPTTAEREDKYTTMESPEIDVEETVRAPAACLRILVLLTALRYGGSKRDTPIHAWLSDCLDSAPASLQRQYFEYVLTGSSPTFGAEIPVEQDWSAKVKADIATWLGDSRLHGRPMTLEACVGVVKHALRGEAWKERWREWAPVLADTLAVAFAKPISSSVQRDIVRAMVSVPLAAPEGGDVTSDIAVALREHPLQTLSDALTPLADRDALAFADNKDWFLVHVLPTLVETLATNEAAHGLLHALLLSPDELYQRIPWLDVGTSLVQNLPLGKGCPVVMTPQMAKRHFISYVSPLARVLLVIATYVENGLPAEAPLSPTAYCSAEDGGGDNADSSTLDWTFLEECLMAYITSSGDALPDTMDALLDVYTYTSLVPLRRVVEEATVKCCQRNADIVPCVLERAFGKRPLDVFTLHSLRPRQLSSLPPLTPHSGDTEPPFRPAAEVYPFVRRVLLLALDDCGLLSPSDVARAIEDHLWAVSEEPDVRRNLIALKPRLIPKEHRPDAGEKSTSQEIVLQTTSASLHIPAEAIASAAAYALDRSVSLLALLVAHTDEDACLGRLALCLAHSRALLAVLMIAVGDSMRQFATLASTRELLTILWTVADDGDAEFDGTTTRCVWTGINFYSLAQRLNSQLSEEYITWPQLQSMYSK</sequence>